<evidence type="ECO:0000313" key="2">
    <source>
        <dbReference type="EMBL" id="CCF83108.1"/>
    </source>
</evidence>
<comment type="caution">
    <text evidence="2">The sequence shown here is derived from an EMBL/GenBank/DDBJ whole genome shotgun (WGS) entry which is preliminary data.</text>
</comment>
<evidence type="ECO:0000256" key="1">
    <source>
        <dbReference type="SAM" id="Phobius"/>
    </source>
</evidence>
<organism evidence="2 3">
    <name type="scientific">Nitrolancea hollandica Lb</name>
    <dbReference type="NCBI Taxonomy" id="1129897"/>
    <lineage>
        <taxon>Bacteria</taxon>
        <taxon>Pseudomonadati</taxon>
        <taxon>Thermomicrobiota</taxon>
        <taxon>Thermomicrobia</taxon>
        <taxon>Sphaerobacterales</taxon>
        <taxon>Sphaerobacterineae</taxon>
        <taxon>Sphaerobacteraceae</taxon>
        <taxon>Nitrolancea</taxon>
    </lineage>
</organism>
<dbReference type="Proteomes" id="UP000004221">
    <property type="component" value="Unassembled WGS sequence"/>
</dbReference>
<accession>I4EEJ6</accession>
<keyword evidence="1" id="KW-1133">Transmembrane helix</keyword>
<feature type="transmembrane region" description="Helical" evidence="1">
    <location>
        <begin position="6"/>
        <end position="26"/>
    </location>
</feature>
<sequence length="163" mass="17422">MDFAAWPAAVSGALSGVIMLMVVKLMKLAGMHLQINLVRIWGAMLGLRGTPMLIAGWIVHLIVSATIGVAYAGIFSLAGAARRTWLWGLSIGVVHWIMGGFFLALVSATRTETPEERPAPGPFGMNFGLGDVLAFLLAHLVFGVSVGILYPLVSRRRRGVPGR</sequence>
<keyword evidence="1" id="KW-0812">Transmembrane</keyword>
<dbReference type="EMBL" id="CAGS01000097">
    <property type="protein sequence ID" value="CCF83108.1"/>
    <property type="molecule type" value="Genomic_DNA"/>
</dbReference>
<reference evidence="2 3" key="1">
    <citation type="journal article" date="2012" name="ISME J.">
        <title>Nitrification expanded: discovery, physiology and genomics of a nitrite-oxidizing bacterium from the phylum Chloroflexi.</title>
        <authorList>
            <person name="Sorokin D.Y."/>
            <person name="Lucker S."/>
            <person name="Vejmelkova D."/>
            <person name="Kostrikina N.A."/>
            <person name="Kleerebezem R."/>
            <person name="Rijpstra W.I."/>
            <person name="Damste J.S."/>
            <person name="Le Paslier D."/>
            <person name="Muyzer G."/>
            <person name="Wagner M."/>
            <person name="van Loosdrecht M.C."/>
            <person name="Daims H."/>
        </authorList>
    </citation>
    <scope>NUCLEOTIDE SEQUENCE [LARGE SCALE GENOMIC DNA]</scope>
    <source>
        <strain evidence="3">none</strain>
    </source>
</reference>
<protein>
    <submittedName>
        <fullName evidence="2">Uncharacterized protein</fullName>
    </submittedName>
</protein>
<keyword evidence="1" id="KW-0472">Membrane</keyword>
<dbReference type="OrthoDB" id="1524344at2"/>
<keyword evidence="3" id="KW-1185">Reference proteome</keyword>
<gene>
    <name evidence="2" type="ORF">NITHO_1860007</name>
</gene>
<proteinExistence type="predicted"/>
<evidence type="ECO:0000313" key="3">
    <source>
        <dbReference type="Proteomes" id="UP000004221"/>
    </source>
</evidence>
<dbReference type="AlphaFoldDB" id="I4EEJ6"/>
<feature type="transmembrane region" description="Helical" evidence="1">
    <location>
        <begin position="33"/>
        <end position="51"/>
    </location>
</feature>
<feature type="transmembrane region" description="Helical" evidence="1">
    <location>
        <begin position="132"/>
        <end position="153"/>
    </location>
</feature>
<feature type="transmembrane region" description="Helical" evidence="1">
    <location>
        <begin position="85"/>
        <end position="108"/>
    </location>
</feature>
<feature type="transmembrane region" description="Helical" evidence="1">
    <location>
        <begin position="57"/>
        <end position="78"/>
    </location>
</feature>
<name>I4EEJ6_9BACT</name>
<dbReference type="RefSeq" id="WP_008475892.1">
    <property type="nucleotide sequence ID" value="NZ_CAGS01000097.1"/>
</dbReference>